<keyword evidence="4" id="KW-0560">Oxidoreductase</keyword>
<dbReference type="InterPro" id="IPR036188">
    <property type="entry name" value="FAD/NAD-bd_sf"/>
</dbReference>
<dbReference type="Pfam" id="PF01494">
    <property type="entry name" value="FAD_binding_3"/>
    <property type="match status" value="1"/>
</dbReference>
<accession>K2RPT0</accession>
<comment type="caution">
    <text evidence="8">The sequence shown here is derived from an EMBL/GenBank/DDBJ whole genome shotgun (WGS) entry which is preliminary data.</text>
</comment>
<keyword evidence="6" id="KW-1133">Transmembrane helix</keyword>
<dbReference type="STRING" id="1126212.K2RPT0"/>
<dbReference type="SUPFAM" id="SSF51905">
    <property type="entry name" value="FAD/NAD(P)-binding domain"/>
    <property type="match status" value="1"/>
</dbReference>
<dbReference type="InParanoid" id="K2RPT0"/>
<keyword evidence="6" id="KW-0472">Membrane</keyword>
<evidence type="ECO:0000256" key="5">
    <source>
        <dbReference type="ARBA" id="ARBA00023033"/>
    </source>
</evidence>
<dbReference type="EMBL" id="AHHD01000261">
    <property type="protein sequence ID" value="EKG16768.1"/>
    <property type="molecule type" value="Genomic_DNA"/>
</dbReference>
<dbReference type="Proteomes" id="UP000007129">
    <property type="component" value="Unassembled WGS sequence"/>
</dbReference>
<dbReference type="HOGENOM" id="CLU_009665_19_0_1"/>
<sequence length="443" mass="48071">MTATANEGKKPFRIIIVGGGICGLSAAIALRGPNRTITILEQSSFVREIGAAISLQPNASKILSQTWGIDPSGGRTDRSQPGCPAITDHGFRIYSTAGALERCIPLLDSRAAYGADRVIYHRRDLHALLLHAATTPRRPHAPAAIRLSARVVGVDDAQAGAVRLADGATLAADLVVAADGIRSALRRDVVGREVAAVPTGLSAYRFMVPVRDLQRRTAFAQVVQPGAPWTSMVMGWDRRIVMGPCRTVEAEEGSGDYAVVALVPDEFVAEGEGAGASWNAEGSVQKMREAFSDFPEWVTSMFDLVDEVGLWQLRDLEPLERWRRGRVVLVGDAAHAMLPTQGQGASQSIEDAEALGAMFEDVEGWIDGEEVERRLDEVVKCRYERATLIQAYSRQAAKPATNGKDSKVTLTTAEFMDYNCMYDGAKDYRRRQREGTTLASVKA</sequence>
<evidence type="ECO:0000259" key="7">
    <source>
        <dbReference type="Pfam" id="PF01494"/>
    </source>
</evidence>
<dbReference type="PANTHER" id="PTHR13789:SF314">
    <property type="entry name" value="FAD-BINDING DOMAIN-CONTAINING PROTEIN"/>
    <property type="match status" value="1"/>
</dbReference>
<dbReference type="eggNOG" id="KOG2614">
    <property type="taxonomic scope" value="Eukaryota"/>
</dbReference>
<dbReference type="VEuPathDB" id="FungiDB:MPH_05971"/>
<evidence type="ECO:0000256" key="4">
    <source>
        <dbReference type="ARBA" id="ARBA00023002"/>
    </source>
</evidence>
<dbReference type="InterPro" id="IPR050493">
    <property type="entry name" value="FAD-dep_Monooxygenase_BioMet"/>
</dbReference>
<evidence type="ECO:0000256" key="6">
    <source>
        <dbReference type="SAM" id="Phobius"/>
    </source>
</evidence>
<proteinExistence type="inferred from homology"/>
<dbReference type="SUPFAM" id="SSF54373">
    <property type="entry name" value="FAD-linked reductases, C-terminal domain"/>
    <property type="match status" value="1"/>
</dbReference>
<comment type="similarity">
    <text evidence="1">Belongs to the paxM FAD-dependent monooxygenase family.</text>
</comment>
<name>K2RPT0_MACPH</name>
<protein>
    <submittedName>
        <fullName evidence="8">Monooxygenase FAD-binding protein</fullName>
    </submittedName>
</protein>
<evidence type="ECO:0000313" key="8">
    <source>
        <dbReference type="EMBL" id="EKG16768.1"/>
    </source>
</evidence>
<dbReference type="GO" id="GO:0071949">
    <property type="term" value="F:FAD binding"/>
    <property type="evidence" value="ECO:0007669"/>
    <property type="project" value="InterPro"/>
</dbReference>
<dbReference type="AlphaFoldDB" id="K2RPT0"/>
<feature type="domain" description="FAD-binding" evidence="7">
    <location>
        <begin position="14"/>
        <end position="386"/>
    </location>
</feature>
<keyword evidence="3" id="KW-0274">FAD</keyword>
<dbReference type="OrthoDB" id="9993796at2759"/>
<keyword evidence="2" id="KW-0285">Flavoprotein</keyword>
<dbReference type="Gene3D" id="3.50.50.60">
    <property type="entry name" value="FAD/NAD(P)-binding domain"/>
    <property type="match status" value="1"/>
</dbReference>
<dbReference type="PANTHER" id="PTHR13789">
    <property type="entry name" value="MONOOXYGENASE"/>
    <property type="match status" value="1"/>
</dbReference>
<reference evidence="8 9" key="1">
    <citation type="journal article" date="2012" name="BMC Genomics">
        <title>Tools to kill: Genome of one of the most destructive plant pathogenic fungi Macrophomina phaseolina.</title>
        <authorList>
            <person name="Islam M.S."/>
            <person name="Haque M.S."/>
            <person name="Islam M.M."/>
            <person name="Emdad E.M."/>
            <person name="Halim A."/>
            <person name="Hossen Q.M.M."/>
            <person name="Hossain M.Z."/>
            <person name="Ahmed B."/>
            <person name="Rahim S."/>
            <person name="Rahman M.S."/>
            <person name="Alam M.M."/>
            <person name="Hou S."/>
            <person name="Wan X."/>
            <person name="Saito J.A."/>
            <person name="Alam M."/>
        </authorList>
    </citation>
    <scope>NUCLEOTIDE SEQUENCE [LARGE SCALE GENOMIC DNA]</scope>
    <source>
        <strain evidence="8 9">MS6</strain>
    </source>
</reference>
<organism evidence="8 9">
    <name type="scientific">Macrophomina phaseolina (strain MS6)</name>
    <name type="common">Charcoal rot fungus</name>
    <dbReference type="NCBI Taxonomy" id="1126212"/>
    <lineage>
        <taxon>Eukaryota</taxon>
        <taxon>Fungi</taxon>
        <taxon>Dikarya</taxon>
        <taxon>Ascomycota</taxon>
        <taxon>Pezizomycotina</taxon>
        <taxon>Dothideomycetes</taxon>
        <taxon>Dothideomycetes incertae sedis</taxon>
        <taxon>Botryosphaeriales</taxon>
        <taxon>Botryosphaeriaceae</taxon>
        <taxon>Macrophomina</taxon>
    </lineage>
</organism>
<evidence type="ECO:0000313" key="9">
    <source>
        <dbReference type="Proteomes" id="UP000007129"/>
    </source>
</evidence>
<keyword evidence="5 8" id="KW-0503">Monooxygenase</keyword>
<gene>
    <name evidence="8" type="ORF">MPH_05971</name>
</gene>
<evidence type="ECO:0000256" key="2">
    <source>
        <dbReference type="ARBA" id="ARBA00022630"/>
    </source>
</evidence>
<dbReference type="PRINTS" id="PR00420">
    <property type="entry name" value="RNGMNOXGNASE"/>
</dbReference>
<keyword evidence="6" id="KW-0812">Transmembrane</keyword>
<evidence type="ECO:0000256" key="3">
    <source>
        <dbReference type="ARBA" id="ARBA00022827"/>
    </source>
</evidence>
<evidence type="ECO:0000256" key="1">
    <source>
        <dbReference type="ARBA" id="ARBA00007992"/>
    </source>
</evidence>
<feature type="transmembrane region" description="Helical" evidence="6">
    <location>
        <begin position="12"/>
        <end position="30"/>
    </location>
</feature>
<dbReference type="InterPro" id="IPR002938">
    <property type="entry name" value="FAD-bd"/>
</dbReference>
<dbReference type="GO" id="GO:0004497">
    <property type="term" value="F:monooxygenase activity"/>
    <property type="evidence" value="ECO:0007669"/>
    <property type="project" value="UniProtKB-KW"/>
</dbReference>